<reference evidence="2 3" key="1">
    <citation type="journal article" date="2011" name="J. Bacteriol.">
        <title>Complete genome sequences of two hemotropic Mycoplasmas, Mycoplasma haemofelis strain Ohio2 and Mycoplasma suis strain Illinois.</title>
        <authorList>
            <person name="Messick J.B."/>
            <person name="Santos A.P."/>
            <person name="Guimaraes A.M."/>
        </authorList>
    </citation>
    <scope>NUCLEOTIDE SEQUENCE [LARGE SCALE GENOMIC DNA]</scope>
    <source>
        <strain evidence="2 3">Illinois</strain>
    </source>
</reference>
<dbReference type="EMBL" id="CP002525">
    <property type="protein sequence ID" value="ADX98147.1"/>
    <property type="molecule type" value="Genomic_DNA"/>
</dbReference>
<gene>
    <name evidence="2" type="ordered locus">MSU_0615</name>
</gene>
<name>F0QRM7_MYCSL</name>
<keyword evidence="3" id="KW-1185">Reference proteome</keyword>
<dbReference type="KEGG" id="mss:MSU_0615"/>
<evidence type="ECO:0000313" key="2">
    <source>
        <dbReference type="EMBL" id="ADX98147.1"/>
    </source>
</evidence>
<dbReference type="Proteomes" id="UP000007484">
    <property type="component" value="Chromosome"/>
</dbReference>
<evidence type="ECO:0000256" key="1">
    <source>
        <dbReference type="SAM" id="Coils"/>
    </source>
</evidence>
<proteinExistence type="predicted"/>
<feature type="coiled-coil region" evidence="1">
    <location>
        <begin position="194"/>
        <end position="221"/>
    </location>
</feature>
<keyword evidence="1" id="KW-0175">Coiled coil</keyword>
<dbReference type="RefSeq" id="WP_013609990.1">
    <property type="nucleotide sequence ID" value="NC_015155.1"/>
</dbReference>
<sequence length="361" mass="41613">MQIKAKLLISFILLLGANGASFPIFLSINQLSNLFSFPFAGWGVTQPLKNLFGNKSSKLISLDSEKAEKTTVDSVGSLKDPAEIKLTKEEANFSSELKSSKKEESISSIQEIFTEIQREERVEEIQGKYEENLKTSRNKLKDHSEGYKSSAADLARYQDEKKVLGGISREKRNKASGQSIEEKFSLNQQKREALQNFYEEYSQLGNKKKELTKDLTEAKTLSSETISRKRRSLRKTSPTREEILNSLQQIGWKNREVNWNNLYQQQIKRETKWDAQNPLYFLLESDEERQEWIKEVKESIQAKDNYVISNRGCGLLTFWSTSSKEWCYGELPKYEKTIADTKASIGLKIGEHLLKKMKRLH</sequence>
<accession>F0QRM7</accession>
<evidence type="ECO:0000313" key="3">
    <source>
        <dbReference type="Proteomes" id="UP000007484"/>
    </source>
</evidence>
<dbReference type="HOGENOM" id="CLU_065560_0_0_14"/>
<dbReference type="STRING" id="768700.MSU_0615"/>
<organism evidence="2 3">
    <name type="scientific">Mycoplasma suis (strain Illinois)</name>
    <dbReference type="NCBI Taxonomy" id="768700"/>
    <lineage>
        <taxon>Bacteria</taxon>
        <taxon>Bacillati</taxon>
        <taxon>Mycoplasmatota</taxon>
        <taxon>Mollicutes</taxon>
        <taxon>Mycoplasmataceae</taxon>
        <taxon>Mycoplasma</taxon>
    </lineage>
</organism>
<protein>
    <submittedName>
        <fullName evidence="2">Uncharacterized protein</fullName>
    </submittedName>
</protein>
<dbReference type="AlphaFoldDB" id="F0QRM7"/>